<reference evidence="2" key="1">
    <citation type="submission" date="2019-02" db="EMBL/GenBank/DDBJ databases">
        <title>Deep-cultivation of Planctomycetes and their phenomic and genomic characterization uncovers novel biology.</title>
        <authorList>
            <person name="Wiegand S."/>
            <person name="Jogler M."/>
            <person name="Boedeker C."/>
            <person name="Pinto D."/>
            <person name="Vollmers J."/>
            <person name="Rivas-Marin E."/>
            <person name="Kohn T."/>
            <person name="Peeters S.H."/>
            <person name="Heuer A."/>
            <person name="Rast P."/>
            <person name="Oberbeckmann S."/>
            <person name="Bunk B."/>
            <person name="Jeske O."/>
            <person name="Meyerdierks A."/>
            <person name="Storesund J.E."/>
            <person name="Kallscheuer N."/>
            <person name="Luecker S."/>
            <person name="Lage O.M."/>
            <person name="Pohl T."/>
            <person name="Merkel B.J."/>
            <person name="Hornburger P."/>
            <person name="Mueller R.-W."/>
            <person name="Bruemmer F."/>
            <person name="Labrenz M."/>
            <person name="Spormann A.M."/>
            <person name="Op den Camp H."/>
            <person name="Overmann J."/>
            <person name="Amann R."/>
            <person name="Jetten M.S.M."/>
            <person name="Mascher T."/>
            <person name="Medema M.H."/>
            <person name="Devos D.P."/>
            <person name="Kaster A.-K."/>
            <person name="Ovreas L."/>
            <person name="Rohde M."/>
            <person name="Galperin M.Y."/>
            <person name="Jogler C."/>
        </authorList>
    </citation>
    <scope>NUCLEOTIDE SEQUENCE [LARGE SCALE GENOMIC DNA]</scope>
    <source>
        <strain evidence="2">Pan97</strain>
    </source>
</reference>
<accession>A0A518C344</accession>
<gene>
    <name evidence="1" type="ORF">Pan97_06430</name>
</gene>
<evidence type="ECO:0000313" key="2">
    <source>
        <dbReference type="Proteomes" id="UP000318626"/>
    </source>
</evidence>
<dbReference type="Proteomes" id="UP000318626">
    <property type="component" value="Chromosome"/>
</dbReference>
<protein>
    <submittedName>
        <fullName evidence="1">Uncharacterized protein</fullName>
    </submittedName>
</protein>
<evidence type="ECO:0000313" key="1">
    <source>
        <dbReference type="EMBL" id="QDU73645.1"/>
    </source>
</evidence>
<dbReference type="AlphaFoldDB" id="A0A518C344"/>
<dbReference type="KEGG" id="bvo:Pan97_06430"/>
<name>A0A518C344_9BACT</name>
<sequence length="344" mass="39474">MMTSLEFSDEKELAWLIERLPPIVTVHPRSEAQYYGAAWEIARALHDPPKPIHSGASWVHGWRIEPNTFWQQVTSIEIRSFRHLVATQKQADLLTSFGFKDVHAVGSPYIYATPLPTTRVPNSLLVMPTHALAHTIHNFDEDIYAQEIAALKSQFDVIVVCISGNCLKRGMWHKAFEKHGIPWIRGAKVDDQNALCRMATLFQSFEAMTTHVLGSHVPYAGYSGCRVSIFGTYNHLDSSALRYDPNYNKNPQLLHANVQKHELEWVQSQFPQLFTDPKQGYWNPEWYGDLLGEPFRRPPEEVAQLLQWQPSLATYLRSRAEWVSNDLRASTKRMWHRIVGTPTT</sequence>
<proteinExistence type="predicted"/>
<dbReference type="OrthoDB" id="279844at2"/>
<dbReference type="EMBL" id="CP036289">
    <property type="protein sequence ID" value="QDU73645.1"/>
    <property type="molecule type" value="Genomic_DNA"/>
</dbReference>
<organism evidence="1 2">
    <name type="scientific">Bremerella volcania</name>
    <dbReference type="NCBI Taxonomy" id="2527984"/>
    <lineage>
        <taxon>Bacteria</taxon>
        <taxon>Pseudomonadati</taxon>
        <taxon>Planctomycetota</taxon>
        <taxon>Planctomycetia</taxon>
        <taxon>Pirellulales</taxon>
        <taxon>Pirellulaceae</taxon>
        <taxon>Bremerella</taxon>
    </lineage>
</organism>
<keyword evidence="2" id="KW-1185">Reference proteome</keyword>
<dbReference type="RefSeq" id="WP_144970638.1">
    <property type="nucleotide sequence ID" value="NZ_CP036289.1"/>
</dbReference>